<organism evidence="2 3">
    <name type="scientific">Microbotryum silenes-dioicae</name>
    <dbReference type="NCBI Taxonomy" id="796604"/>
    <lineage>
        <taxon>Eukaryota</taxon>
        <taxon>Fungi</taxon>
        <taxon>Dikarya</taxon>
        <taxon>Basidiomycota</taxon>
        <taxon>Pucciniomycotina</taxon>
        <taxon>Microbotryomycetes</taxon>
        <taxon>Microbotryales</taxon>
        <taxon>Microbotryaceae</taxon>
        <taxon>Microbotryum</taxon>
    </lineage>
</organism>
<evidence type="ECO:0000313" key="2">
    <source>
        <dbReference type="EMBL" id="SGY23006.1"/>
    </source>
</evidence>
<accession>A0A2X0MQU9</accession>
<evidence type="ECO:0000256" key="1">
    <source>
        <dbReference type="SAM" id="SignalP"/>
    </source>
</evidence>
<feature type="chain" id="PRO_5016175894" evidence="1">
    <location>
        <begin position="35"/>
        <end position="217"/>
    </location>
</feature>
<keyword evidence="1" id="KW-0732">Signal</keyword>
<proteinExistence type="predicted"/>
<protein>
    <submittedName>
        <fullName evidence="2">BQ5605_C019g08881 protein</fullName>
    </submittedName>
</protein>
<dbReference type="EMBL" id="FQNC01000019">
    <property type="protein sequence ID" value="SGY23006.1"/>
    <property type="molecule type" value="Genomic_DNA"/>
</dbReference>
<reference evidence="2 3" key="1">
    <citation type="submission" date="2016-11" db="EMBL/GenBank/DDBJ databases">
        <authorList>
            <person name="Jaros S."/>
            <person name="Januszkiewicz K."/>
            <person name="Wedrychowicz H."/>
        </authorList>
    </citation>
    <scope>NUCLEOTIDE SEQUENCE [LARGE SCALE GENOMIC DNA]</scope>
</reference>
<evidence type="ECO:0000313" key="3">
    <source>
        <dbReference type="Proteomes" id="UP000249464"/>
    </source>
</evidence>
<gene>
    <name evidence="2" type="primary">BQ5605_C019g08881</name>
    <name evidence="2" type="ORF">BQ5605_C019G08881</name>
</gene>
<keyword evidence="3" id="KW-1185">Reference proteome</keyword>
<sequence>MNRQTASGTARLAAVTLLLTALLLAQCGPTLVNAIPTPAGEGQAVKVANVRPIDSTAVKFSAELPRQLPQCGSAWIKFGNSGNVRPLTLVLALQENLPIALVKANAKTTLDEVKMLGPVQVIDNIRSLDRIVHPFQPHRRRGDVVEVSPLRSIRADCVSVSELRRSLPLYKQFFAFFPNGTGYNMNLKRVIQTGSASCLTPKCKKGQYLSAASKVQA</sequence>
<name>A0A2X0MQU9_9BASI</name>
<dbReference type="Proteomes" id="UP000249464">
    <property type="component" value="Unassembled WGS sequence"/>
</dbReference>
<feature type="signal peptide" evidence="1">
    <location>
        <begin position="1"/>
        <end position="34"/>
    </location>
</feature>
<dbReference type="AlphaFoldDB" id="A0A2X0MQU9"/>